<dbReference type="Proteomes" id="UP000501690">
    <property type="component" value="Linkage Group LG10"/>
</dbReference>
<feature type="region of interest" description="Disordered" evidence="15">
    <location>
        <begin position="1176"/>
        <end position="1212"/>
    </location>
</feature>
<dbReference type="CDD" id="cd14066">
    <property type="entry name" value="STKc_IRAK"/>
    <property type="match status" value="2"/>
</dbReference>
<evidence type="ECO:0000313" key="20">
    <source>
        <dbReference type="EMBL" id="QCE12163.1"/>
    </source>
</evidence>
<evidence type="ECO:0000256" key="9">
    <source>
        <dbReference type="ARBA" id="ARBA00022840"/>
    </source>
</evidence>
<dbReference type="PROSITE" id="PS50011">
    <property type="entry name" value="PROTEIN_KINASE_DOM"/>
    <property type="match status" value="2"/>
</dbReference>
<dbReference type="FunFam" id="3.30.430.20:FF:000012">
    <property type="entry name" value="Cysteine-rich receptor-like protein kinase 25"/>
    <property type="match status" value="4"/>
</dbReference>
<evidence type="ECO:0000256" key="6">
    <source>
        <dbReference type="ARBA" id="ARBA00022737"/>
    </source>
</evidence>
<keyword evidence="7 14" id="KW-0547">Nucleotide-binding</keyword>
<dbReference type="PANTHER" id="PTHR32099:SF110">
    <property type="entry name" value="CYSTEINE-RICH RECEPTOR-KINASE-LIKE PROTEIN"/>
    <property type="match status" value="1"/>
</dbReference>
<dbReference type="InterPro" id="IPR001245">
    <property type="entry name" value="Ser-Thr/Tyr_kinase_cat_dom"/>
</dbReference>
<feature type="binding site" evidence="14">
    <location>
        <position position="2087"/>
    </location>
    <ligand>
        <name>ATP</name>
        <dbReference type="ChEBI" id="CHEBI:30616"/>
    </ligand>
</feature>
<evidence type="ECO:0000259" key="18">
    <source>
        <dbReference type="PROSITE" id="PS50011"/>
    </source>
</evidence>
<feature type="domain" description="Gnk2-homologous" evidence="19">
    <location>
        <begin position="275"/>
        <end position="378"/>
    </location>
</feature>
<dbReference type="GO" id="GO:0016020">
    <property type="term" value="C:membrane"/>
    <property type="evidence" value="ECO:0007669"/>
    <property type="project" value="UniProtKB-SubCell"/>
</dbReference>
<keyword evidence="5 17" id="KW-0732">Signal</keyword>
<evidence type="ECO:0000256" key="12">
    <source>
        <dbReference type="ARBA" id="ARBA00023170"/>
    </source>
</evidence>
<evidence type="ECO:0000256" key="4">
    <source>
        <dbReference type="ARBA" id="ARBA00022692"/>
    </source>
</evidence>
<dbReference type="GO" id="GO:0005524">
    <property type="term" value="F:ATP binding"/>
    <property type="evidence" value="ECO:0007669"/>
    <property type="project" value="UniProtKB-UniRule"/>
</dbReference>
<feature type="domain" description="Gnk2-homologous" evidence="19">
    <location>
        <begin position="1869"/>
        <end position="1977"/>
    </location>
</feature>
<evidence type="ECO:0000256" key="13">
    <source>
        <dbReference type="ARBA" id="ARBA00023180"/>
    </source>
</evidence>
<evidence type="ECO:0000256" key="17">
    <source>
        <dbReference type="SAM" id="SignalP"/>
    </source>
</evidence>
<dbReference type="FunFam" id="3.30.430.20:FF:000003">
    <property type="entry name" value="Cysteine-rich RLK (RECEPTOR-like protein kinase) 10"/>
    <property type="match status" value="4"/>
</dbReference>
<feature type="domain" description="Gnk2-homologous" evidence="19">
    <location>
        <begin position="760"/>
        <end position="868"/>
    </location>
</feature>
<sequence>MSWNPFKLILLCVTIFHFVTGKAKGADVDYIGRVCSDQERSSDNSPYQTNLNTLLSSLSSNATANANGFYKNTILPTSSSDTVYGLFMCRGDVLSDACKDCVANATHTLSSDTNCSLSKSGVIWYGDCMVRYSNRSFFSTVDTSPAYWMWNVANISSNLSSFNTLLADTIRETAREAANSNERYSAKQQNLPEFQTLYCLTQCTQDLSPQQCSDCLDSAISDIPSCCDGKQGGRVLYPSCNIRYELYPFYRVTDEGPKGLVPETKYGNTDSEYSEDPGYISHNCSNDKTDAALESNLRTLLSGLSSNATSRYGFQTQEGTAYGLFRCRIDIPARLCQQCIRNATDRITSECGCILFSKKTRNNKNPSNQQLRAWWKMNRSMSWNPFKLILLCVTIFHFVTGKAKGADVDYIGRVCSDQERSSDNSPYQTNLNTLLSSLSSNATANANGFYKNTILPTSSSDTVYGLFMCRGDVLSDACKDCVANATHTLSSDTNCSLSKSGVIWYGDCMVRYSNRSFFSTVDTSPAYWMWNVANISSNLSSFNTLLADTIRETAREAANSNERYSAKQQNLPEFQTLYCLTQCTQDLSPQQCSDCLDSAISDIPSCCDGKQGGRVLYPSCNIRYELYPFYRVTDEGPKGLVPETKYGNTDSEYSEDPGYISHNCSNDKTDAALESNLRTLLSGLSSNATSRYGFQTQEGTAYGLFRCRIDIPARLCQQCIRNATDRITSECGLASAEAVIWYNHCWLRYSDRNFFSSYETSPRFRNLNISNSSPIQSSVASELSNQLAKVANMTGNTDNKFLTDESLRLNDEQRVYILGQCSSGLSTDGCSGCLNDVIGTAIPWSSLGSLGGRVLYPSCILRFELFQFYDLKPPPPPSPPGESRSRTIILIITSSIVVSGILFTFCYYFIRRKNRKDNRTILQENFGQQSSTIESLQFNMPIIEAATNNFSHDNKIGKGGFGEVYKGILYDGRSIAVKRLSKNSRQGIQEFKNEVLLIAKLQHRNLVAFIGFCLDEQEKILIYEYVPNKSLDYFLFDTKQEKVLSWSERHKIIGGIARGIVYLHEHSRLKVIHRDLKPSNILLDENMNPKISDFGLARIVEIDQEEESTNRIIGTYGYMSPEYAMFGQFSEKSDVYSFGVMTLEIISGKKNIGSYESHRVADGLLNFMLTKRNRPTTKEYHNSKVKKGRNRPESSKVQLTRSHERSSDNSPYQTKLKTLLSSLSSNATPNANGFYNNTILGTNSSDTVYGLFMCRGDVLFDECRDCVANATHTLSSDTNCSLSKSGVIWYDECMVRFSNNSFFSTVDTYPRYYRWNQANISSNPLSFNYLLANTMRETAHEAANSSNRYSTKKESLSEFNTLYCLTQCTQDLSPQQCSDCLESAISDIPSCCDGKQGGRVVYPSCNIRYELYPFYRATDEGPKGLVPETKYAQRDSEYSENPAYISHNCSNNKAGIAFQSNLRTLLSAFSSKATSRYGFQTQEGTAYGLFRCRIDIPARLCQQCIQNATDRITSECGLASAEAVICHERSSDNSPYQTKLKTLLSSLSSNATPNANGFYNNTILGTNSSDTVYGLFMCRGDVLFDECRDCVANATHTLSSDTNCSLSKSGVIWYDECMVRFSNNSFFSTVDTYPRYYRWNQANISSNPLSFNYLLANTMRETAHEAANSSNRYSTKKESLSEFNTLYCLTQCTQDLSPQQCSDCLESAISDIPSCCDGKQGGRVVYPSCNIRYELYPFYRATDEGPKGLVPETKYAQRDSEYSENPAYISHNCSNNKAGIAFQSNLRTLLSAFSSKATSRYGFQTQEGTAYGLFRCRIDIPARLCQQCIQNATDRITSECGLASAEAVIWYNHCWLRYSARNFFSSYETSPRFGNLNISNSSPIQSSVASELSNQLAKVANMTGNTDNKFLTDESLRLNDEQRVYILGQCSTDLSTDGCSGCLNDVIGTAIPWSSLGSVGGRVLYPSCILRFELFQFYNLTPPPPPSPPGQMHSKTIILIITSSIVVSGVFFTLCYYLIRRKPRKNSRTILQENFGQESSTIESLQFNLPTIETATNNFSYENKIGKGGFGEVYKGILYDGRSIAVKRLSRNSKQGIEEFKNEVLLIAKLQHRNLVAFIGFYLDEQEKILIYEYVPNKSLDYFLFDTKQEKVLSWSERHNIIGGIARGILYLHEHSRLKVIHRDLKPSNVLLDENMNPKISDFGLARIVEIDQEEESTNRIIGTYGYMSPEYALFGQFSEKSDVYSFGVMILEIITGKKNIGSYESHRVADGLLNFVWRNWRDEATLNILDPKLKENYSNVEVMRCIQIGLLCVQENSDSRPTMVTIASYLSSHTIELPSPQEPTFFLNHIMNPIVAHESSSGQDINSIPSSINDISISEFYPR</sequence>
<keyword evidence="2" id="KW-0723">Serine/threonine-protein kinase</keyword>
<dbReference type="PROSITE" id="PS51473">
    <property type="entry name" value="GNK2"/>
    <property type="match status" value="13"/>
</dbReference>
<feature type="signal peptide" evidence="17">
    <location>
        <begin position="1"/>
        <end position="25"/>
    </location>
</feature>
<dbReference type="InterPro" id="IPR002902">
    <property type="entry name" value="GNK2"/>
</dbReference>
<accession>A0A4D6NE69</accession>
<evidence type="ECO:0000256" key="14">
    <source>
        <dbReference type="PROSITE-ProRule" id="PRU10141"/>
    </source>
</evidence>
<feature type="domain" description="Gnk2-homologous" evidence="19">
    <location>
        <begin position="655"/>
        <end position="754"/>
    </location>
</feature>
<evidence type="ECO:0000256" key="3">
    <source>
        <dbReference type="ARBA" id="ARBA00022679"/>
    </source>
</evidence>
<dbReference type="GO" id="GO:0004674">
    <property type="term" value="F:protein serine/threonine kinase activity"/>
    <property type="evidence" value="ECO:0007669"/>
    <property type="project" value="UniProtKB-KW"/>
</dbReference>
<evidence type="ECO:0000256" key="5">
    <source>
        <dbReference type="ARBA" id="ARBA00022729"/>
    </source>
</evidence>
<evidence type="ECO:0000256" key="2">
    <source>
        <dbReference type="ARBA" id="ARBA00022527"/>
    </source>
</evidence>
<dbReference type="GO" id="GO:0009751">
    <property type="term" value="P:response to salicylic acid"/>
    <property type="evidence" value="ECO:0007669"/>
    <property type="project" value="UniProtKB-ARBA"/>
</dbReference>
<feature type="domain" description="Gnk2-homologous" evidence="19">
    <location>
        <begin position="1308"/>
        <end position="1414"/>
    </location>
</feature>
<dbReference type="SMART" id="SM00220">
    <property type="entry name" value="S_TKc"/>
    <property type="match status" value="2"/>
</dbReference>
<evidence type="ECO:0000256" key="10">
    <source>
        <dbReference type="ARBA" id="ARBA00022989"/>
    </source>
</evidence>
<keyword evidence="21" id="KW-1185">Reference proteome</keyword>
<feature type="domain" description="Gnk2-homologous" evidence="19">
    <location>
        <begin position="523"/>
        <end position="629"/>
    </location>
</feature>
<feature type="domain" description="Protein kinase" evidence="18">
    <location>
        <begin position="950"/>
        <end position="1206"/>
    </location>
</feature>
<dbReference type="InterPro" id="IPR017441">
    <property type="entry name" value="Protein_kinase_ATP_BS"/>
</dbReference>
<feature type="transmembrane region" description="Helical" evidence="16">
    <location>
        <begin position="1997"/>
        <end position="2019"/>
    </location>
</feature>
<evidence type="ECO:0000256" key="7">
    <source>
        <dbReference type="ARBA" id="ARBA00022741"/>
    </source>
</evidence>
<dbReference type="Pfam" id="PF07714">
    <property type="entry name" value="PK_Tyr_Ser-Thr"/>
    <property type="match status" value="2"/>
</dbReference>
<evidence type="ECO:0000256" key="1">
    <source>
        <dbReference type="ARBA" id="ARBA00004167"/>
    </source>
</evidence>
<evidence type="ECO:0000313" key="21">
    <source>
        <dbReference type="Proteomes" id="UP000501690"/>
    </source>
</evidence>
<feature type="domain" description="Gnk2-homologous" evidence="19">
    <location>
        <begin position="29"/>
        <end position="137"/>
    </location>
</feature>
<evidence type="ECO:0000256" key="11">
    <source>
        <dbReference type="ARBA" id="ARBA00023136"/>
    </source>
</evidence>
<dbReference type="CDD" id="cd23509">
    <property type="entry name" value="Gnk2-like"/>
    <property type="match status" value="14"/>
</dbReference>
<keyword evidence="8 20" id="KW-0418">Kinase</keyword>
<dbReference type="GO" id="GO:0042742">
    <property type="term" value="P:defense response to bacterium"/>
    <property type="evidence" value="ECO:0007669"/>
    <property type="project" value="UniProtKB-ARBA"/>
</dbReference>
<protein>
    <submittedName>
        <fullName evidence="20">Serine/threonine-protein kinase PBS1</fullName>
    </submittedName>
</protein>
<keyword evidence="9 14" id="KW-0067">ATP-binding</keyword>
<reference evidence="20 21" key="1">
    <citation type="submission" date="2019-04" db="EMBL/GenBank/DDBJ databases">
        <title>An improved genome assembly and genetic linkage map for asparagus bean, Vigna unguiculata ssp. sesquipedialis.</title>
        <authorList>
            <person name="Xia Q."/>
            <person name="Zhang R."/>
            <person name="Dong Y."/>
        </authorList>
    </citation>
    <scope>NUCLEOTIDE SEQUENCE [LARGE SCALE GENOMIC DNA]</scope>
    <source>
        <tissue evidence="20">Leaf</tissue>
    </source>
</reference>
<keyword evidence="12" id="KW-0675">Receptor</keyword>
<dbReference type="PROSITE" id="PS00108">
    <property type="entry name" value="PROTEIN_KINASE_ST"/>
    <property type="match status" value="2"/>
</dbReference>
<organism evidence="20 21">
    <name type="scientific">Vigna unguiculata</name>
    <name type="common">Cowpea</name>
    <dbReference type="NCBI Taxonomy" id="3917"/>
    <lineage>
        <taxon>Eukaryota</taxon>
        <taxon>Viridiplantae</taxon>
        <taxon>Streptophyta</taxon>
        <taxon>Embryophyta</taxon>
        <taxon>Tracheophyta</taxon>
        <taxon>Spermatophyta</taxon>
        <taxon>Magnoliopsida</taxon>
        <taxon>eudicotyledons</taxon>
        <taxon>Gunneridae</taxon>
        <taxon>Pentapetalae</taxon>
        <taxon>rosids</taxon>
        <taxon>fabids</taxon>
        <taxon>Fabales</taxon>
        <taxon>Fabaceae</taxon>
        <taxon>Papilionoideae</taxon>
        <taxon>50 kb inversion clade</taxon>
        <taxon>NPAAA clade</taxon>
        <taxon>indigoferoid/millettioid clade</taxon>
        <taxon>Phaseoleae</taxon>
        <taxon>Vigna</taxon>
    </lineage>
</organism>
<dbReference type="PANTHER" id="PTHR32099">
    <property type="entry name" value="CYSTEINE-RICH REPEAT SECRETORY PROTEIN"/>
    <property type="match status" value="1"/>
</dbReference>
<keyword evidence="11 16" id="KW-0472">Membrane</keyword>
<dbReference type="Pfam" id="PF01657">
    <property type="entry name" value="Stress-antifung"/>
    <property type="match status" value="14"/>
</dbReference>
<dbReference type="PROSITE" id="PS00107">
    <property type="entry name" value="PROTEIN_KINASE_ATP"/>
    <property type="match status" value="2"/>
</dbReference>
<feature type="domain" description="Gnk2-homologous" evidence="19">
    <location>
        <begin position="1764"/>
        <end position="1863"/>
    </location>
</feature>
<dbReference type="InterPro" id="IPR038408">
    <property type="entry name" value="GNK2_sf"/>
</dbReference>
<keyword evidence="6" id="KW-0677">Repeat</keyword>
<keyword evidence="13" id="KW-0325">Glycoprotein</keyword>
<evidence type="ECO:0000256" key="8">
    <source>
        <dbReference type="ARBA" id="ARBA00022777"/>
    </source>
</evidence>
<dbReference type="InterPro" id="IPR000719">
    <property type="entry name" value="Prot_kinase_dom"/>
</dbReference>
<feature type="chain" id="PRO_5020025503" evidence="17">
    <location>
        <begin position="26"/>
        <end position="2384"/>
    </location>
</feature>
<name>A0A4D6NE69_VIGUN</name>
<feature type="domain" description="Gnk2-homologous" evidence="19">
    <location>
        <begin position="1518"/>
        <end position="1626"/>
    </location>
</feature>
<feature type="domain" description="Protein kinase" evidence="18">
    <location>
        <begin position="2059"/>
        <end position="2337"/>
    </location>
</feature>
<evidence type="ECO:0000259" key="19">
    <source>
        <dbReference type="PROSITE" id="PS51473"/>
    </source>
</evidence>
<keyword evidence="3" id="KW-0808">Transferase</keyword>
<feature type="domain" description="Gnk2-homologous" evidence="19">
    <location>
        <begin position="143"/>
        <end position="249"/>
    </location>
</feature>
<dbReference type="EMBL" id="CP039354">
    <property type="protein sequence ID" value="QCE12163.1"/>
    <property type="molecule type" value="Genomic_DNA"/>
</dbReference>
<feature type="binding site" evidence="14">
    <location>
        <position position="978"/>
    </location>
    <ligand>
        <name>ATP</name>
        <dbReference type="ChEBI" id="CHEBI:30616"/>
    </ligand>
</feature>
<dbReference type="Gene3D" id="3.30.200.20">
    <property type="entry name" value="Phosphorylase Kinase, domain 1"/>
    <property type="match status" value="2"/>
</dbReference>
<gene>
    <name evidence="20" type="ORF">DEO72_LG10g3404</name>
</gene>
<feature type="domain" description="Gnk2-homologous" evidence="19">
    <location>
        <begin position="1632"/>
        <end position="1738"/>
    </location>
</feature>
<dbReference type="FunFam" id="1.10.510.10:FF:000129">
    <property type="entry name" value="cysteine-rich receptor-like protein kinase 10"/>
    <property type="match status" value="2"/>
</dbReference>
<dbReference type="Gene3D" id="3.30.430.20">
    <property type="entry name" value="Gnk2 domain, C-X8-C-X2-C motif"/>
    <property type="match status" value="14"/>
</dbReference>
<keyword evidence="10 16" id="KW-1133">Transmembrane helix</keyword>
<feature type="domain" description="Gnk2-homologous" evidence="19">
    <location>
        <begin position="409"/>
        <end position="517"/>
    </location>
</feature>
<dbReference type="InterPro" id="IPR008271">
    <property type="entry name" value="Ser/Thr_kinase_AS"/>
</dbReference>
<feature type="domain" description="Gnk2-homologous" evidence="19">
    <location>
        <begin position="1194"/>
        <end position="1302"/>
    </location>
</feature>
<dbReference type="SUPFAM" id="SSF56112">
    <property type="entry name" value="Protein kinase-like (PK-like)"/>
    <property type="match status" value="2"/>
</dbReference>
<evidence type="ECO:0000256" key="15">
    <source>
        <dbReference type="SAM" id="MobiDB-lite"/>
    </source>
</evidence>
<proteinExistence type="predicted"/>
<dbReference type="Gene3D" id="1.10.510.10">
    <property type="entry name" value="Transferase(Phosphotransferase) domain 1"/>
    <property type="match status" value="2"/>
</dbReference>
<dbReference type="InterPro" id="IPR011009">
    <property type="entry name" value="Kinase-like_dom_sf"/>
</dbReference>
<keyword evidence="4 16" id="KW-0812">Transmembrane</keyword>
<evidence type="ECO:0000256" key="16">
    <source>
        <dbReference type="SAM" id="Phobius"/>
    </source>
</evidence>
<comment type="subcellular location">
    <subcellularLocation>
        <location evidence="1">Membrane</location>
        <topology evidence="1">Single-pass membrane protein</topology>
    </subcellularLocation>
</comment>
<dbReference type="FunFam" id="3.30.200.20:FF:000727">
    <property type="entry name" value="Cysteine-rich RLK (RECEPTOR-like protein kinase) 23"/>
    <property type="match status" value="2"/>
</dbReference>